<evidence type="ECO:0000313" key="2">
    <source>
        <dbReference type="EMBL" id="ORC92223.1"/>
    </source>
</evidence>
<dbReference type="GeneID" id="39982411"/>
<gene>
    <name evidence="2" type="ORF">TM35_000044370</name>
</gene>
<dbReference type="SUPFAM" id="SSF49764">
    <property type="entry name" value="HSP20-like chaperones"/>
    <property type="match status" value="1"/>
</dbReference>
<feature type="region of interest" description="Disordered" evidence="1">
    <location>
        <begin position="1"/>
        <end position="43"/>
    </location>
</feature>
<keyword evidence="3" id="KW-1185">Reference proteome</keyword>
<dbReference type="Gene3D" id="2.60.40.790">
    <property type="match status" value="1"/>
</dbReference>
<proteinExistence type="predicted"/>
<reference evidence="2 3" key="1">
    <citation type="submission" date="2017-03" db="EMBL/GenBank/DDBJ databases">
        <title>An alternative strategy for trypanosome survival in the mammalian bloodstream revealed through genome and transcriptome analysis of the ubiquitous bovine parasite Trypanosoma (Megatrypanum) theileri.</title>
        <authorList>
            <person name="Kelly S."/>
            <person name="Ivens A."/>
            <person name="Mott A."/>
            <person name="O'Neill E."/>
            <person name="Emms D."/>
            <person name="Macleod O."/>
            <person name="Voorheis P."/>
            <person name="Matthews J."/>
            <person name="Matthews K."/>
            <person name="Carrington M."/>
        </authorList>
    </citation>
    <scope>NUCLEOTIDE SEQUENCE [LARGE SCALE GENOMIC DNA]</scope>
    <source>
        <strain evidence="2">Edinburgh</strain>
    </source>
</reference>
<feature type="region of interest" description="Disordered" evidence="1">
    <location>
        <begin position="269"/>
        <end position="296"/>
    </location>
</feature>
<comment type="caution">
    <text evidence="2">The sequence shown here is derived from an EMBL/GenBank/DDBJ whole genome shotgun (WGS) entry which is preliminary data.</text>
</comment>
<dbReference type="AlphaFoldDB" id="A0A1X0P6G0"/>
<dbReference type="OrthoDB" id="272565at2759"/>
<organism evidence="2 3">
    <name type="scientific">Trypanosoma theileri</name>
    <dbReference type="NCBI Taxonomy" id="67003"/>
    <lineage>
        <taxon>Eukaryota</taxon>
        <taxon>Discoba</taxon>
        <taxon>Euglenozoa</taxon>
        <taxon>Kinetoplastea</taxon>
        <taxon>Metakinetoplastina</taxon>
        <taxon>Trypanosomatida</taxon>
        <taxon>Trypanosomatidae</taxon>
        <taxon>Trypanosoma</taxon>
    </lineage>
</organism>
<sequence>MSGIDYSKWDKLSDSSASDNDDNDNNYDNNEGKVTGDPRVTQLQYPSRVTIGPDGIHMETMPPKATVSPFGKTNATTTTTVPVQSSAIKTSQDVYKNEQEEEDEMMYFNLTRNGGCEGDSHLWSQTRDTATVSFILPTMETKAKDICNFRLIAEEQQDRTSVCVLSFSLRGIEGERRYVFRYPVKVDEDIVDGCWQLHSLPTRSLRLLIVQLVKEPVAMGMSLWWDKCFVTDQTVIDTRKIADRNNGAAARAEEFKKVWDQAHEEFKKRIDERQQKPIIIDNEEEEEGEGEEDGKR</sequence>
<feature type="compositionally biased region" description="Acidic residues" evidence="1">
    <location>
        <begin position="281"/>
        <end position="296"/>
    </location>
</feature>
<name>A0A1X0P6G0_9TRYP</name>
<dbReference type="RefSeq" id="XP_028886289.1">
    <property type="nucleotide sequence ID" value="XM_029022631.1"/>
</dbReference>
<dbReference type="STRING" id="67003.A0A1X0P6G0"/>
<accession>A0A1X0P6G0</accession>
<dbReference type="Proteomes" id="UP000192257">
    <property type="component" value="Unassembled WGS sequence"/>
</dbReference>
<protein>
    <submittedName>
        <fullName evidence="2">Low complexity protein</fullName>
    </submittedName>
</protein>
<dbReference type="EMBL" id="NBCO01000004">
    <property type="protein sequence ID" value="ORC92223.1"/>
    <property type="molecule type" value="Genomic_DNA"/>
</dbReference>
<evidence type="ECO:0000256" key="1">
    <source>
        <dbReference type="SAM" id="MobiDB-lite"/>
    </source>
</evidence>
<evidence type="ECO:0000313" key="3">
    <source>
        <dbReference type="Proteomes" id="UP000192257"/>
    </source>
</evidence>
<dbReference type="InterPro" id="IPR008978">
    <property type="entry name" value="HSP20-like_chaperone"/>
</dbReference>
<dbReference type="VEuPathDB" id="TriTrypDB:TM35_000044370"/>